<dbReference type="InterPro" id="IPR000362">
    <property type="entry name" value="Fumarate_lyase_fam"/>
</dbReference>
<evidence type="ECO:0000256" key="2">
    <source>
        <dbReference type="NCBIfam" id="TIGR00928"/>
    </source>
</evidence>
<dbReference type="InterPro" id="IPR022761">
    <property type="entry name" value="Fumarate_lyase_N"/>
</dbReference>
<dbReference type="PANTHER" id="PTHR43172">
    <property type="entry name" value="ADENYLOSUCCINATE LYASE"/>
    <property type="match status" value="1"/>
</dbReference>
<feature type="domain" description="Adenylosuccinate lyase C-terminal" evidence="4">
    <location>
        <begin position="369"/>
        <end position="455"/>
    </location>
</feature>
<dbReference type="PROSITE" id="PS00163">
    <property type="entry name" value="FUMARATE_LYASES"/>
    <property type="match status" value="1"/>
</dbReference>
<keyword evidence="1 3" id="KW-0456">Lyase</keyword>
<protein>
    <recommendedName>
        <fullName evidence="2 3">Adenylosuccinate lyase</fullName>
        <shortName evidence="3">ASL</shortName>
        <ecNumber evidence="2 3">4.3.2.2</ecNumber>
    </recommendedName>
    <alternativeName>
        <fullName evidence="3">Adenylosuccinase</fullName>
    </alternativeName>
</protein>
<keyword evidence="3" id="KW-0658">Purine biosynthesis</keyword>
<name>A0ABV8KUP3_9ACTN</name>
<dbReference type="InterPro" id="IPR020557">
    <property type="entry name" value="Fumarate_lyase_CS"/>
</dbReference>
<dbReference type="InterPro" id="IPR004769">
    <property type="entry name" value="Pur_lyase"/>
</dbReference>
<comment type="similarity">
    <text evidence="3">Belongs to the lyase 1 family. Adenylosuccinate lyase subfamily.</text>
</comment>
<dbReference type="NCBIfam" id="TIGR00928">
    <property type="entry name" value="purB"/>
    <property type="match status" value="1"/>
</dbReference>
<accession>A0ABV8KUP3</accession>
<dbReference type="Pfam" id="PF10397">
    <property type="entry name" value="ADSL_C"/>
    <property type="match status" value="1"/>
</dbReference>
<dbReference type="InterPro" id="IPR008948">
    <property type="entry name" value="L-Aspartase-like"/>
</dbReference>
<evidence type="ECO:0000256" key="3">
    <source>
        <dbReference type="RuleBase" id="RU361172"/>
    </source>
</evidence>
<evidence type="ECO:0000256" key="1">
    <source>
        <dbReference type="ARBA" id="ARBA00023239"/>
    </source>
</evidence>
<dbReference type="SMART" id="SM00998">
    <property type="entry name" value="ADSL_C"/>
    <property type="match status" value="1"/>
</dbReference>
<dbReference type="Gene3D" id="1.10.40.30">
    <property type="entry name" value="Fumarase/aspartase (C-terminal domain)"/>
    <property type="match status" value="1"/>
</dbReference>
<dbReference type="PANTHER" id="PTHR43172:SF1">
    <property type="entry name" value="ADENYLOSUCCINATE LYASE"/>
    <property type="match status" value="1"/>
</dbReference>
<organism evidence="5 6">
    <name type="scientific">Micromonospora zhanjiangensis</name>
    <dbReference type="NCBI Taxonomy" id="1522057"/>
    <lineage>
        <taxon>Bacteria</taxon>
        <taxon>Bacillati</taxon>
        <taxon>Actinomycetota</taxon>
        <taxon>Actinomycetes</taxon>
        <taxon>Micromonosporales</taxon>
        <taxon>Micromonosporaceae</taxon>
        <taxon>Micromonospora</taxon>
    </lineage>
</organism>
<comment type="catalytic activity">
    <reaction evidence="3">
        <text>(2S)-2-[5-amino-1-(5-phospho-beta-D-ribosyl)imidazole-4-carboxamido]succinate = 5-amino-1-(5-phospho-beta-D-ribosyl)imidazole-4-carboxamide + fumarate</text>
        <dbReference type="Rhea" id="RHEA:23920"/>
        <dbReference type="ChEBI" id="CHEBI:29806"/>
        <dbReference type="ChEBI" id="CHEBI:58443"/>
        <dbReference type="ChEBI" id="CHEBI:58475"/>
        <dbReference type="EC" id="4.3.2.2"/>
    </reaction>
</comment>
<evidence type="ECO:0000313" key="6">
    <source>
        <dbReference type="Proteomes" id="UP001595868"/>
    </source>
</evidence>
<evidence type="ECO:0000259" key="4">
    <source>
        <dbReference type="SMART" id="SM00998"/>
    </source>
</evidence>
<proteinExistence type="inferred from homology"/>
<dbReference type="EC" id="4.3.2.2" evidence="2 3"/>
<dbReference type="Pfam" id="PF00206">
    <property type="entry name" value="Lyase_1"/>
    <property type="match status" value="1"/>
</dbReference>
<comment type="pathway">
    <text evidence="3">Purine metabolism; IMP biosynthesis via de novo pathway; 5-amino-1-(5-phospho-D-ribosyl)imidazole-4-carboxamide from 5-amino-1-(5-phospho-D-ribosyl)imidazole-4-carboxylate: step 2/2.</text>
</comment>
<dbReference type="EMBL" id="JBHSBN010000027">
    <property type="protein sequence ID" value="MFC4109657.1"/>
    <property type="molecule type" value="Genomic_DNA"/>
</dbReference>
<dbReference type="Proteomes" id="UP001595868">
    <property type="component" value="Unassembled WGS sequence"/>
</dbReference>
<dbReference type="InterPro" id="IPR019468">
    <property type="entry name" value="AdenyloSucc_lyase_C"/>
</dbReference>
<comment type="catalytic activity">
    <reaction evidence="3">
        <text>N(6)-(1,2-dicarboxyethyl)-AMP = fumarate + AMP</text>
        <dbReference type="Rhea" id="RHEA:16853"/>
        <dbReference type="ChEBI" id="CHEBI:29806"/>
        <dbReference type="ChEBI" id="CHEBI:57567"/>
        <dbReference type="ChEBI" id="CHEBI:456215"/>
        <dbReference type="EC" id="4.3.2.2"/>
    </reaction>
</comment>
<dbReference type="Gene3D" id="1.10.275.60">
    <property type="match status" value="1"/>
</dbReference>
<dbReference type="RefSeq" id="WP_377551317.1">
    <property type="nucleotide sequence ID" value="NZ_JBHSBN010000027.1"/>
</dbReference>
<sequence>MTQRPQIPNVLAHRYASPELVALWSPEEKIRMERRLWLAVLRAQRDLGVPVPDGVVEAYERVLDTVDLASIADRERVTRHDVKARIEEFSALAGHEHVHKGMTSRDLTENVEQLQIRASLELVRDRVVATLARLGRLAAEHADLVMAGRSHNVAAQATTLGKRFASAAEELLIAYERLVELIDRYPLRGVKGPVGTAADQLDLFDGDPDKVAELERRVAAHLGFRRVLHSVGQVYPRSLDLDVVAALAQTAAAPSSLATTIRLMVGQELATEGFRPGQVGSSAMPHKMNTRSSERVNGFAVILRGYLSMVGELAGDQWNEGDVSCSVVRRVALPDAFFAADGLFQTFLTVLDEFGAYPAVIARELDRYLPFLATTKILVGAVRRGVGREQAHEAIKEHAVAVALGMREKGLTDNDLFDRLAGDTRLGLSRGEIDALVADRTAFVGAAGAQVRAVVDRIAEVLAAHPEAAAYHPEPIL</sequence>
<gene>
    <name evidence="5" type="primary">purB</name>
    <name evidence="5" type="ORF">ACFOX0_27455</name>
</gene>
<dbReference type="PRINTS" id="PR00149">
    <property type="entry name" value="FUMRATELYASE"/>
</dbReference>
<comment type="pathway">
    <text evidence="3">Purine metabolism; AMP biosynthesis via de novo pathway; AMP from IMP: step 2/2.</text>
</comment>
<reference evidence="6" key="1">
    <citation type="journal article" date="2019" name="Int. J. Syst. Evol. Microbiol.">
        <title>The Global Catalogue of Microorganisms (GCM) 10K type strain sequencing project: providing services to taxonomists for standard genome sequencing and annotation.</title>
        <authorList>
            <consortium name="The Broad Institute Genomics Platform"/>
            <consortium name="The Broad Institute Genome Sequencing Center for Infectious Disease"/>
            <person name="Wu L."/>
            <person name="Ma J."/>
        </authorList>
    </citation>
    <scope>NUCLEOTIDE SEQUENCE [LARGE SCALE GENOMIC DNA]</scope>
    <source>
        <strain evidence="6">2902at01</strain>
    </source>
</reference>
<comment type="caution">
    <text evidence="5">The sequence shown here is derived from an EMBL/GenBank/DDBJ whole genome shotgun (WGS) entry which is preliminary data.</text>
</comment>
<dbReference type="Gene3D" id="1.20.200.10">
    <property type="entry name" value="Fumarase/aspartase (Central domain)"/>
    <property type="match status" value="1"/>
</dbReference>
<keyword evidence="6" id="KW-1185">Reference proteome</keyword>
<evidence type="ECO:0000313" key="5">
    <source>
        <dbReference type="EMBL" id="MFC4109657.1"/>
    </source>
</evidence>
<dbReference type="SUPFAM" id="SSF48557">
    <property type="entry name" value="L-aspartase-like"/>
    <property type="match status" value="1"/>
</dbReference>
<dbReference type="GO" id="GO:0016829">
    <property type="term" value="F:lyase activity"/>
    <property type="evidence" value="ECO:0007669"/>
    <property type="project" value="UniProtKB-KW"/>
</dbReference>